<reference evidence="3" key="1">
    <citation type="journal article" date="2011" name="MBio">
        <title>Novel metabolic attributes of the genus Cyanothece, comprising a group of unicellular nitrogen-fixing Cyanobacteria.</title>
        <authorList>
            <person name="Bandyopadhyay A."/>
            <person name="Elvitigala T."/>
            <person name="Welsh E."/>
            <person name="Stockel J."/>
            <person name="Liberton M."/>
            <person name="Min H."/>
            <person name="Sherman L.A."/>
            <person name="Pakrasi H.B."/>
        </authorList>
    </citation>
    <scope>NUCLEOTIDE SEQUENCE [LARGE SCALE GENOMIC DNA]</scope>
    <source>
        <strain evidence="3">PCC 7822</strain>
    </source>
</reference>
<evidence type="ECO:0000259" key="1">
    <source>
        <dbReference type="PROSITE" id="PS50851"/>
    </source>
</evidence>
<evidence type="ECO:0000313" key="2">
    <source>
        <dbReference type="EMBL" id="ADN14012.1"/>
    </source>
</evidence>
<keyword evidence="3" id="KW-1185">Reference proteome</keyword>
<dbReference type="Gene3D" id="2.40.50.180">
    <property type="entry name" value="CheA-289, Domain 4"/>
    <property type="match status" value="1"/>
</dbReference>
<protein>
    <submittedName>
        <fullName evidence="2">CheW protein</fullName>
    </submittedName>
</protein>
<dbReference type="Pfam" id="PF01584">
    <property type="entry name" value="CheW"/>
    <property type="match status" value="1"/>
</dbReference>
<feature type="domain" description="CheW-like" evidence="1">
    <location>
        <begin position="14"/>
        <end position="154"/>
    </location>
</feature>
<dbReference type="RefSeq" id="WP_013322118.1">
    <property type="nucleotide sequence ID" value="NC_014501.1"/>
</dbReference>
<dbReference type="EMBL" id="CP002198">
    <property type="protein sequence ID" value="ADN14012.1"/>
    <property type="molecule type" value="Genomic_DNA"/>
</dbReference>
<dbReference type="KEGG" id="cyj:Cyan7822_2030"/>
<dbReference type="GO" id="GO:0007165">
    <property type="term" value="P:signal transduction"/>
    <property type="evidence" value="ECO:0007669"/>
    <property type="project" value="InterPro"/>
</dbReference>
<dbReference type="PROSITE" id="PS50851">
    <property type="entry name" value="CHEW"/>
    <property type="match status" value="1"/>
</dbReference>
<evidence type="ECO:0000313" key="3">
    <source>
        <dbReference type="Proteomes" id="UP000008206"/>
    </source>
</evidence>
<gene>
    <name evidence="2" type="ordered locus">Cyan7822_2030</name>
</gene>
<dbReference type="eggNOG" id="COG0835">
    <property type="taxonomic scope" value="Bacteria"/>
</dbReference>
<organism evidence="2 3">
    <name type="scientific">Gloeothece verrucosa (strain PCC 7822)</name>
    <name type="common">Cyanothece sp. (strain PCC 7822)</name>
    <dbReference type="NCBI Taxonomy" id="497965"/>
    <lineage>
        <taxon>Bacteria</taxon>
        <taxon>Bacillati</taxon>
        <taxon>Cyanobacteriota</taxon>
        <taxon>Cyanophyceae</taxon>
        <taxon>Oscillatoriophycideae</taxon>
        <taxon>Chroococcales</taxon>
        <taxon>Aphanothecaceae</taxon>
        <taxon>Gloeothece</taxon>
        <taxon>Gloeothece verrucosa</taxon>
    </lineage>
</organism>
<dbReference type="InterPro" id="IPR002545">
    <property type="entry name" value="CheW-lke_dom"/>
</dbReference>
<dbReference type="STRING" id="497965.Cyan7822_2030"/>
<dbReference type="InterPro" id="IPR036061">
    <property type="entry name" value="CheW-like_dom_sf"/>
</dbReference>
<name>E0UBR8_GLOV7</name>
<accession>E0UBR8</accession>
<sequence length="163" mass="18213">MSVLSSPIKTNQGQERFILAKLEEVTLFFPSNLVTEILIIETSQLLPLPFYPQGILGCIQHRGQIIPLVSLSHLLLGKPRLGKEKLKVVRLSQNTGNLKGIGIVVDQLLGSQGSDQIPPELKKTGNLPNHSPITVNQEKMWLFQPLVLSEELWQPQHWQLSVS</sequence>
<dbReference type="OrthoDB" id="573824at2"/>
<proteinExistence type="predicted"/>
<dbReference type="Proteomes" id="UP000008206">
    <property type="component" value="Chromosome"/>
</dbReference>
<dbReference type="HOGENOM" id="CLU_137358_0_0_3"/>
<dbReference type="AlphaFoldDB" id="E0UBR8"/>
<dbReference type="SUPFAM" id="SSF50341">
    <property type="entry name" value="CheW-like"/>
    <property type="match status" value="1"/>
</dbReference>
<dbReference type="GO" id="GO:0006935">
    <property type="term" value="P:chemotaxis"/>
    <property type="evidence" value="ECO:0007669"/>
    <property type="project" value="InterPro"/>
</dbReference>